<reference evidence="3" key="1">
    <citation type="submission" date="2025-08" db="UniProtKB">
        <authorList>
            <consortium name="RefSeq"/>
        </authorList>
    </citation>
    <scope>IDENTIFICATION</scope>
</reference>
<dbReference type="Proteomes" id="UP001652582">
    <property type="component" value="Chromosome 27"/>
</dbReference>
<protein>
    <submittedName>
        <fullName evidence="3">Uncharacterized protein LOC112049563</fullName>
    </submittedName>
</protein>
<gene>
    <name evidence="3" type="primary">LOC112049563</name>
</gene>
<evidence type="ECO:0000313" key="3">
    <source>
        <dbReference type="RefSeq" id="XP_023943273.1"/>
    </source>
</evidence>
<dbReference type="AlphaFoldDB" id="A0A6J1NE67"/>
<accession>A0A6J1NE67</accession>
<feature type="chain" id="PRO_5026817477" evidence="1">
    <location>
        <begin position="23"/>
        <end position="188"/>
    </location>
</feature>
<dbReference type="OrthoDB" id="7489153at2759"/>
<keyword evidence="1" id="KW-0732">Signal</keyword>
<dbReference type="KEGG" id="bany:112049563"/>
<sequence>MKGIFALGFVALFATLLPQVAPQDNPLFKGLNEGQWLQLLYTFGGEFRRLTGLYEIMKSISVERSLSELDIIYGEILNAVKELANNLRGEAENDNKALLGDVINNLERILATVDEFASSTDREVLVTLKAEKHDLFEEVANTFRTIITDDEFRRSEVVGTIYTLEALIDEAQQRKLDETATAGGAPTA</sequence>
<evidence type="ECO:0000313" key="2">
    <source>
        <dbReference type="Proteomes" id="UP001652582"/>
    </source>
</evidence>
<proteinExistence type="predicted"/>
<organism evidence="2 3">
    <name type="scientific">Bicyclus anynana</name>
    <name type="common">Squinting bush brown butterfly</name>
    <dbReference type="NCBI Taxonomy" id="110368"/>
    <lineage>
        <taxon>Eukaryota</taxon>
        <taxon>Metazoa</taxon>
        <taxon>Ecdysozoa</taxon>
        <taxon>Arthropoda</taxon>
        <taxon>Hexapoda</taxon>
        <taxon>Insecta</taxon>
        <taxon>Pterygota</taxon>
        <taxon>Neoptera</taxon>
        <taxon>Endopterygota</taxon>
        <taxon>Lepidoptera</taxon>
        <taxon>Glossata</taxon>
        <taxon>Ditrysia</taxon>
        <taxon>Papilionoidea</taxon>
        <taxon>Nymphalidae</taxon>
        <taxon>Satyrinae</taxon>
        <taxon>Satyrini</taxon>
        <taxon>Mycalesina</taxon>
        <taxon>Bicyclus</taxon>
    </lineage>
</organism>
<keyword evidence="2" id="KW-1185">Reference proteome</keyword>
<feature type="signal peptide" evidence="1">
    <location>
        <begin position="1"/>
        <end position="22"/>
    </location>
</feature>
<dbReference type="RefSeq" id="XP_023943273.1">
    <property type="nucleotide sequence ID" value="XM_024087505.2"/>
</dbReference>
<name>A0A6J1NE67_BICAN</name>
<evidence type="ECO:0000256" key="1">
    <source>
        <dbReference type="SAM" id="SignalP"/>
    </source>
</evidence>
<dbReference type="GeneID" id="112049563"/>